<dbReference type="GO" id="GO:0008658">
    <property type="term" value="F:penicillin binding"/>
    <property type="evidence" value="ECO:0007669"/>
    <property type="project" value="InterPro"/>
</dbReference>
<keyword evidence="7" id="KW-0573">Peptidoglycan synthesis</keyword>
<evidence type="ECO:0000256" key="2">
    <source>
        <dbReference type="ARBA" id="ARBA00004236"/>
    </source>
</evidence>
<evidence type="ECO:0000259" key="11">
    <source>
        <dbReference type="Pfam" id="PF00905"/>
    </source>
</evidence>
<evidence type="ECO:0000259" key="12">
    <source>
        <dbReference type="Pfam" id="PF03717"/>
    </source>
</evidence>
<keyword evidence="9" id="KW-0472">Membrane</keyword>
<proteinExistence type="inferred from homology"/>
<dbReference type="Proteomes" id="UP000198828">
    <property type="component" value="Unassembled WGS sequence"/>
</dbReference>
<evidence type="ECO:0000256" key="4">
    <source>
        <dbReference type="ARBA" id="ARBA00022475"/>
    </source>
</evidence>
<evidence type="ECO:0000256" key="5">
    <source>
        <dbReference type="ARBA" id="ARBA00022692"/>
    </source>
</evidence>
<keyword evidence="4" id="KW-1003">Cell membrane</keyword>
<dbReference type="InterPro" id="IPR012338">
    <property type="entry name" value="Beta-lactam/transpept-like"/>
</dbReference>
<reference evidence="13 14" key="1">
    <citation type="submission" date="2016-10" db="EMBL/GenBank/DDBJ databases">
        <authorList>
            <person name="de Groot N.N."/>
        </authorList>
    </citation>
    <scope>NUCLEOTIDE SEQUENCE [LARGE SCALE GENOMIC DNA]</scope>
    <source>
        <strain evidence="13 14">DSM 23310</strain>
    </source>
</reference>
<keyword evidence="14" id="KW-1185">Reference proteome</keyword>
<evidence type="ECO:0000256" key="6">
    <source>
        <dbReference type="ARBA" id="ARBA00022960"/>
    </source>
</evidence>
<keyword evidence="5" id="KW-0812">Transmembrane</keyword>
<accession>A0A1H3BTV0</accession>
<dbReference type="InterPro" id="IPR050515">
    <property type="entry name" value="Beta-lactam/transpept"/>
</dbReference>
<dbReference type="SUPFAM" id="SSF56519">
    <property type="entry name" value="Penicillin binding protein dimerisation domain"/>
    <property type="match status" value="2"/>
</dbReference>
<dbReference type="PANTHER" id="PTHR30627">
    <property type="entry name" value="PEPTIDOGLYCAN D,D-TRANSPEPTIDASE"/>
    <property type="match status" value="1"/>
</dbReference>
<dbReference type="Pfam" id="PF00905">
    <property type="entry name" value="Transpeptidase"/>
    <property type="match status" value="2"/>
</dbReference>
<dbReference type="Pfam" id="PF03717">
    <property type="entry name" value="PBP_dimer"/>
    <property type="match status" value="2"/>
</dbReference>
<comment type="similarity">
    <text evidence="3">Belongs to the transpeptidase family.</text>
</comment>
<feature type="domain" description="Penicillin-binding protein transpeptidase" evidence="11">
    <location>
        <begin position="932"/>
        <end position="1091"/>
    </location>
</feature>
<evidence type="ECO:0000313" key="13">
    <source>
        <dbReference type="EMBL" id="SDX45472.1"/>
    </source>
</evidence>
<dbReference type="InterPro" id="IPR036138">
    <property type="entry name" value="PBP_dimer_sf"/>
</dbReference>
<gene>
    <name evidence="13" type="ORF">SAMN05660923_02323</name>
</gene>
<keyword evidence="8" id="KW-1133">Transmembrane helix</keyword>
<feature type="domain" description="Penicillin-binding protein transpeptidase" evidence="11">
    <location>
        <begin position="659"/>
        <end position="843"/>
    </location>
</feature>
<dbReference type="InterPro" id="IPR001460">
    <property type="entry name" value="PCN-bd_Tpept"/>
</dbReference>
<keyword evidence="6" id="KW-0133">Cell shape</keyword>
<dbReference type="EMBL" id="FNNG01000011">
    <property type="protein sequence ID" value="SDX45472.1"/>
    <property type="molecule type" value="Genomic_DNA"/>
</dbReference>
<dbReference type="GO" id="GO:0071555">
    <property type="term" value="P:cell wall organization"/>
    <property type="evidence" value="ECO:0007669"/>
    <property type="project" value="TreeGrafter"/>
</dbReference>
<feature type="domain" description="Penicillin-binding protein dimerisation" evidence="12">
    <location>
        <begin position="443"/>
        <end position="591"/>
    </location>
</feature>
<dbReference type="AlphaFoldDB" id="A0A1H3BTV0"/>
<evidence type="ECO:0000256" key="10">
    <source>
        <dbReference type="ARBA" id="ARBA00023316"/>
    </source>
</evidence>
<organism evidence="13 14">
    <name type="scientific">Tepidimicrobium xylanilyticum</name>
    <dbReference type="NCBI Taxonomy" id="1123352"/>
    <lineage>
        <taxon>Bacteria</taxon>
        <taxon>Bacillati</taxon>
        <taxon>Bacillota</taxon>
        <taxon>Tissierellia</taxon>
        <taxon>Tissierellales</taxon>
        <taxon>Tepidimicrobiaceae</taxon>
        <taxon>Tepidimicrobium</taxon>
    </lineage>
</organism>
<evidence type="ECO:0000313" key="14">
    <source>
        <dbReference type="Proteomes" id="UP000198828"/>
    </source>
</evidence>
<keyword evidence="10" id="KW-0961">Cell wall biogenesis/degradation</keyword>
<name>A0A1H3BTV0_9FIRM</name>
<dbReference type="Gene3D" id="3.90.1310.10">
    <property type="entry name" value="Penicillin-binding protein 2a (Domain 2)"/>
    <property type="match status" value="2"/>
</dbReference>
<feature type="domain" description="Penicillin-binding protein dimerisation" evidence="12">
    <location>
        <begin position="57"/>
        <end position="117"/>
    </location>
</feature>
<evidence type="ECO:0000256" key="1">
    <source>
        <dbReference type="ARBA" id="ARBA00004167"/>
    </source>
</evidence>
<dbReference type="GO" id="GO:0005886">
    <property type="term" value="C:plasma membrane"/>
    <property type="evidence" value="ECO:0007669"/>
    <property type="project" value="TreeGrafter"/>
</dbReference>
<evidence type="ECO:0000256" key="7">
    <source>
        <dbReference type="ARBA" id="ARBA00022984"/>
    </source>
</evidence>
<comment type="subcellular location">
    <subcellularLocation>
        <location evidence="2">Cell membrane</location>
    </subcellularLocation>
    <subcellularLocation>
        <location evidence="1">Membrane</location>
        <topology evidence="1">Single-pass membrane protein</topology>
    </subcellularLocation>
</comment>
<dbReference type="InterPro" id="IPR005311">
    <property type="entry name" value="PBP_dimer"/>
</dbReference>
<sequence>MKDLKLLEKLKNRFNLLLIGVTIIILALSFRLATLTIVEGDYYRDISDNKRLKEVYITAPRGEIRDRYGRLLAGNKPSFTVQLLKDELNIKDREKKNHILLTLARLLEEDGVIYADEFPIEMNIFTYDEEEAYQLENMTPIEKVIDIIISNNLLPEILNTYYTHPEYAEHFQFITVNKAINALENKGISIPINVKLTQEGVALSFNEEKDIEQWKRSHDMSQDISPRDAILKLVNNDKNIIRKILDHPISRQMIYDMLKEKGLAENIRLKEYSLTHDEEYLQQKRSLMKIFDEIDFNTTAKEDFVNIVAKTSLVDLLEKVVKNEDDKGNVERLVPGEILMDIIEKKGLEAPVKLEINEEVGAVLYTYKGQNTSTDKVPIDILIEFIRDNSLLEDFITHDDVKGIAQEIVLQKGYNPRISVAKWEYVSLVNKNDWYEKFKIPSDKNAEEAFNHLIQYYNIDKNLSRYESRAIMTLYDQLDKQGHRAYQPINIAYGIKDSTVARIEEGLTDMPGIQVSIEPVRYYPEGETAAHILGYLGKISQANEIEKYVKEIGYSPNDIIGKTGVEESFESELRGKNGVRRVEVDVLGNRTNILDEEKAVPGNNIYLTIDLKLQKIAESALKHALDQIQIGGTFKSKWGDYKYGINRSKRRPYINATSGAVVVTNVKTGELLALANYPAYDPNLFSTGISSTDWASLFPENEDDPLAPRPLYNIAIQTAVQPGSVFKMVTALAGLEKGFSPTKTIRDMGKVDIGPESFGCWIWNSSRGTHGHVNVYEAIKDSCNYYFYSLALGRNQKTGENLGVRVDIEDIANISKELGLNDKTGIEINIPSEASGGVPNPQSKIMVTKALLKRYLNRNIRSYIKEGEKFTDEEIDEKIEEIISWTEAEEPLSRGEVIRRLDAMGLEPEKVLEGQKEGLADRIKYTYLNYAGWNITDTLNVTIGQGQNAYTPLQIANYIATIVNGGYRNKVTLIDSIKNYDNTKTLYEGKANPDRIKLNNYENLEHVKYGMKLVATEGTARSLFKNFPISVGAKTGTAQRSGVNPSTGETYDDYAWFVAFAPYEEPEIAISIVLIQGGSGGYAGPIAREIIAEYFGLNATDKEEAMPFEIELTR</sequence>
<dbReference type="Gene3D" id="3.40.710.10">
    <property type="entry name" value="DD-peptidase/beta-lactamase superfamily"/>
    <property type="match status" value="1"/>
</dbReference>
<dbReference type="PANTHER" id="PTHR30627:SF2">
    <property type="entry name" value="PEPTIDOGLYCAN D,D-TRANSPEPTIDASE MRDA"/>
    <property type="match status" value="1"/>
</dbReference>
<evidence type="ECO:0000256" key="8">
    <source>
        <dbReference type="ARBA" id="ARBA00022989"/>
    </source>
</evidence>
<evidence type="ECO:0000256" key="3">
    <source>
        <dbReference type="ARBA" id="ARBA00007171"/>
    </source>
</evidence>
<dbReference type="SUPFAM" id="SSF56601">
    <property type="entry name" value="beta-lactamase/transpeptidase-like"/>
    <property type="match status" value="1"/>
</dbReference>
<evidence type="ECO:0000256" key="9">
    <source>
        <dbReference type="ARBA" id="ARBA00023136"/>
    </source>
</evidence>
<protein>
    <submittedName>
        <fullName evidence="13">Penicillin-binding protein 2</fullName>
    </submittedName>
</protein>